<name>A0A6V8NRU2_9ACTN</name>
<gene>
    <name evidence="1" type="ORF">HKBW3S09_00576</name>
</gene>
<comment type="caution">
    <text evidence="1">The sequence shown here is derived from an EMBL/GenBank/DDBJ whole genome shotgun (WGS) entry which is preliminary data.</text>
</comment>
<evidence type="ECO:0008006" key="3">
    <source>
        <dbReference type="Google" id="ProtNLM"/>
    </source>
</evidence>
<dbReference type="SUPFAM" id="SSF88723">
    <property type="entry name" value="PIN domain-like"/>
    <property type="match status" value="1"/>
</dbReference>
<proteinExistence type="predicted"/>
<dbReference type="EMBL" id="BLRW01000053">
    <property type="protein sequence ID" value="GFP23109.1"/>
    <property type="molecule type" value="Genomic_DNA"/>
</dbReference>
<dbReference type="Gene3D" id="3.40.50.1010">
    <property type="entry name" value="5'-nuclease"/>
    <property type="match status" value="1"/>
</dbReference>
<dbReference type="AlphaFoldDB" id="A0A6V8NRU2"/>
<sequence>MDLIYLDYNCFQRGFDDPRQIRIQMEALACQEIFIRAEEDLVRLVWSFMHEDETIICPFPERKYEVLHLATLCKVRVGPEGEIYKLAKSFQKKGGLLAKDAIHLACACYMDADFFLTCDDRLIKQAKRLKLEIVVMNPVDYIRQEVTYGEDKDNG</sequence>
<organism evidence="1 2">
    <name type="scientific">Candidatus Hakubella thermalkaliphila</name>
    <dbReference type="NCBI Taxonomy" id="2754717"/>
    <lineage>
        <taxon>Bacteria</taxon>
        <taxon>Bacillati</taxon>
        <taxon>Actinomycetota</taxon>
        <taxon>Actinomycetota incertae sedis</taxon>
        <taxon>Candidatus Hakubellales</taxon>
        <taxon>Candidatus Hakubellaceae</taxon>
        <taxon>Candidatus Hakubella</taxon>
    </lineage>
</organism>
<accession>A0A6V8NRU2</accession>
<reference evidence="1 2" key="1">
    <citation type="journal article" date="2020" name="Front. Microbiol.">
        <title>Single-cell genomics of novel Actinobacteria with the Wood-Ljungdahl pathway discovered in a serpentinizing system.</title>
        <authorList>
            <person name="Merino N."/>
            <person name="Kawai M."/>
            <person name="Boyd E.S."/>
            <person name="Colman D.R."/>
            <person name="McGlynn S.E."/>
            <person name="Nealson K.H."/>
            <person name="Kurokawa K."/>
            <person name="Hongoh Y."/>
        </authorList>
    </citation>
    <scope>NUCLEOTIDE SEQUENCE [LARGE SCALE GENOMIC DNA]</scope>
    <source>
        <strain evidence="1 2">S09_30</strain>
    </source>
</reference>
<dbReference type="Proteomes" id="UP000585609">
    <property type="component" value="Unassembled WGS sequence"/>
</dbReference>
<protein>
    <recommendedName>
        <fullName evidence="3">PIN domain-containing protein</fullName>
    </recommendedName>
</protein>
<evidence type="ECO:0000313" key="2">
    <source>
        <dbReference type="Proteomes" id="UP000585609"/>
    </source>
</evidence>
<dbReference type="InterPro" id="IPR029060">
    <property type="entry name" value="PIN-like_dom_sf"/>
</dbReference>
<evidence type="ECO:0000313" key="1">
    <source>
        <dbReference type="EMBL" id="GFP23109.1"/>
    </source>
</evidence>